<evidence type="ECO:0000256" key="4">
    <source>
        <dbReference type="ARBA" id="ARBA00023180"/>
    </source>
</evidence>
<dbReference type="OMA" id="HEYAFLE"/>
<dbReference type="InterPro" id="IPR007110">
    <property type="entry name" value="Ig-like_dom"/>
</dbReference>
<feature type="transmembrane region" description="Helical" evidence="7">
    <location>
        <begin position="497"/>
        <end position="521"/>
    </location>
</feature>
<feature type="region of interest" description="Disordered" evidence="6">
    <location>
        <begin position="768"/>
        <end position="813"/>
    </location>
</feature>
<evidence type="ECO:0000313" key="10">
    <source>
        <dbReference type="Proteomes" id="UP000261580"/>
    </source>
</evidence>
<dbReference type="InterPro" id="IPR013098">
    <property type="entry name" value="Ig_I-set"/>
</dbReference>
<sequence length="813" mass="88354">IDTYLRLLLSRTKADFFIWTARFSQEPADQSVVRGQRVILSCVVFNYSGIVQWTKDGLALGIGEDLRAWPRYRVLRVQELGQYNLEILSADLSDDSLYECQAPDAALRRCLILTVLFFCCSPPRRPSDRWGSGGAAECRGVLQPELCVSRGKTNPHMSLEILNTHTQYLQKRVTTRSYLPIQPVDTDTGRNYSCVATNLAVPTGKSTTVTLNVHHSPIVTLSIEPRSVLEGDRVTFTCQAHANPPIMGYRWAKGGVVLQGARESVFTTKADHSFFTEPVSCLVFNAVGKTNVSILVDVHFGPILLVEPQPKTVDVDSDVTLNCKWAGNPPLTLTWFKKGSNMVLSNSNQLFLKSVSQADAGQYVCKAIVPRIGVGETEVTLTVNGPPIISSDPVQYAGRGERGEVKCYIASTPPPDKIVWAWKENVWEKEKGTLLERYTVEQSKLSSEGGGVLSTLTINNVMESDFLSTYNCTAWNSFGPGTMIIALEETEEVPVGLIAGGTVGSTILLFIFLLVLVLIFYRQRKGSRRGVTLGKPDIKVETINKETHSLEEDSGSVSTASRMVKAMYSPFKDDIELKSDLRSDTLDTRQEYDLKDPTNGYYNVRASTHDEVRPASHSTMHYSDYRSPTGTPGGAASISSSTGGSGATASGGAPGPPGPLTSPGRPQACYDPRPPSRLSHISYAQFNTFTRGGQSQQPPANPAPATSDFPGDCSLLDSTSQLAYDNYGYPYQTYRMGFAPSSLAPLEAGPSYEMYGVGSGVGSPGVGVGPAGPAPSGSETGLGKYGSSTRFSYTSQHSDYSHSRHTQRMQTHV</sequence>
<dbReference type="Gene3D" id="2.60.40.10">
    <property type="entry name" value="Immunoglobulins"/>
    <property type="match status" value="5"/>
</dbReference>
<name>A0A3Q4MP68_NEOBR</name>
<dbReference type="SMART" id="SM00409">
    <property type="entry name" value="IG"/>
    <property type="match status" value="4"/>
</dbReference>
<dbReference type="GO" id="GO:0042802">
    <property type="term" value="F:identical protein binding"/>
    <property type="evidence" value="ECO:0007669"/>
    <property type="project" value="Ensembl"/>
</dbReference>
<reference evidence="9" key="2">
    <citation type="submission" date="2025-09" db="UniProtKB">
        <authorList>
            <consortium name="Ensembl"/>
        </authorList>
    </citation>
    <scope>IDENTIFICATION</scope>
</reference>
<organism evidence="9 10">
    <name type="scientific">Neolamprologus brichardi</name>
    <name type="common">Fairy cichlid</name>
    <name type="synonym">Lamprologus brichardi</name>
    <dbReference type="NCBI Taxonomy" id="32507"/>
    <lineage>
        <taxon>Eukaryota</taxon>
        <taxon>Metazoa</taxon>
        <taxon>Chordata</taxon>
        <taxon>Craniata</taxon>
        <taxon>Vertebrata</taxon>
        <taxon>Euteleostomi</taxon>
        <taxon>Actinopterygii</taxon>
        <taxon>Neopterygii</taxon>
        <taxon>Teleostei</taxon>
        <taxon>Neoteleostei</taxon>
        <taxon>Acanthomorphata</taxon>
        <taxon>Ovalentaria</taxon>
        <taxon>Cichlomorphae</taxon>
        <taxon>Cichliformes</taxon>
        <taxon>Cichlidae</taxon>
        <taxon>African cichlids</taxon>
        <taxon>Pseudocrenilabrinae</taxon>
        <taxon>Lamprologini</taxon>
        <taxon>Neolamprologus</taxon>
    </lineage>
</organism>
<feature type="domain" description="Ig-like" evidence="8">
    <location>
        <begin position="302"/>
        <end position="382"/>
    </location>
</feature>
<keyword evidence="10" id="KW-1185">Reference proteome</keyword>
<evidence type="ECO:0000256" key="1">
    <source>
        <dbReference type="ARBA" id="ARBA00004479"/>
    </source>
</evidence>
<dbReference type="InterPro" id="IPR013783">
    <property type="entry name" value="Ig-like_fold"/>
</dbReference>
<comment type="subcellular location">
    <subcellularLocation>
        <location evidence="1">Membrane</location>
        <topology evidence="1">Single-pass type I membrane protein</topology>
    </subcellularLocation>
</comment>
<dbReference type="PROSITE" id="PS50835">
    <property type="entry name" value="IG_LIKE"/>
    <property type="match status" value="4"/>
</dbReference>
<dbReference type="GeneTree" id="ENSGT00940000155795"/>
<dbReference type="GO" id="GO:0050839">
    <property type="term" value="F:cell adhesion molecule binding"/>
    <property type="evidence" value="ECO:0007669"/>
    <property type="project" value="TreeGrafter"/>
</dbReference>
<feature type="domain" description="Ig-like" evidence="8">
    <location>
        <begin position="386"/>
        <end position="474"/>
    </location>
</feature>
<keyword evidence="7" id="KW-0812">Transmembrane</keyword>
<accession>A0A3Q4MP68</accession>
<evidence type="ECO:0000256" key="7">
    <source>
        <dbReference type="SAM" id="Phobius"/>
    </source>
</evidence>
<dbReference type="FunFam" id="2.60.40.10:FF:000094">
    <property type="entry name" value="Kirre like nephrin family adhesion molecule 3"/>
    <property type="match status" value="1"/>
</dbReference>
<dbReference type="InterPro" id="IPR051275">
    <property type="entry name" value="Cell_adhesion_signaling"/>
</dbReference>
<dbReference type="GO" id="GO:0005911">
    <property type="term" value="C:cell-cell junction"/>
    <property type="evidence" value="ECO:0007669"/>
    <property type="project" value="TreeGrafter"/>
</dbReference>
<dbReference type="Bgee" id="ENSNBRG00000012154">
    <property type="expression patterns" value="Expressed in camera-type eye and 4 other cell types or tissues"/>
</dbReference>
<dbReference type="InterPro" id="IPR003598">
    <property type="entry name" value="Ig_sub2"/>
</dbReference>
<evidence type="ECO:0000256" key="5">
    <source>
        <dbReference type="ARBA" id="ARBA00023319"/>
    </source>
</evidence>
<evidence type="ECO:0000259" key="8">
    <source>
        <dbReference type="PROSITE" id="PS50835"/>
    </source>
</evidence>
<dbReference type="Pfam" id="PF07679">
    <property type="entry name" value="I-set"/>
    <property type="match status" value="1"/>
</dbReference>
<dbReference type="FunFam" id="2.60.40.10:FF:000103">
    <property type="entry name" value="Kirre like nephrin family adhesion molecule 3"/>
    <property type="match status" value="1"/>
</dbReference>
<feature type="domain" description="Ig-like" evidence="8">
    <location>
        <begin position="217"/>
        <end position="293"/>
    </location>
</feature>
<dbReference type="PANTHER" id="PTHR11640">
    <property type="entry name" value="NEPHRIN"/>
    <property type="match status" value="1"/>
</dbReference>
<dbReference type="PANTHER" id="PTHR11640:SF165">
    <property type="entry name" value="KIN OF IRRE LIKE (DROSOPHILA)-RELATED"/>
    <property type="match status" value="1"/>
</dbReference>
<feature type="domain" description="Ig-like" evidence="8">
    <location>
        <begin position="21"/>
        <end position="102"/>
    </location>
</feature>
<keyword evidence="3" id="KW-1015">Disulfide bond</keyword>
<dbReference type="STRING" id="32507.ENSNBRP00000015759"/>
<dbReference type="Ensembl" id="ENSNBRT00000016184.1">
    <property type="protein sequence ID" value="ENSNBRP00000015759.1"/>
    <property type="gene ID" value="ENSNBRG00000012154.1"/>
</dbReference>
<feature type="region of interest" description="Disordered" evidence="6">
    <location>
        <begin position="690"/>
        <end position="709"/>
    </location>
</feature>
<dbReference type="GO" id="GO:0005886">
    <property type="term" value="C:plasma membrane"/>
    <property type="evidence" value="ECO:0007669"/>
    <property type="project" value="TreeGrafter"/>
</dbReference>
<feature type="compositionally biased region" description="Polar residues" evidence="6">
    <location>
        <begin position="786"/>
        <end position="798"/>
    </location>
</feature>
<dbReference type="InterPro" id="IPR003599">
    <property type="entry name" value="Ig_sub"/>
</dbReference>
<keyword evidence="7" id="KW-1133">Transmembrane helix</keyword>
<proteinExistence type="predicted"/>
<protein>
    <submittedName>
        <fullName evidence="9">Kirre like nephrin family adhesion molecule 1a</fullName>
    </submittedName>
</protein>
<keyword evidence="2 7" id="KW-0472">Membrane</keyword>
<dbReference type="Proteomes" id="UP000261580">
    <property type="component" value="Unassembled WGS sequence"/>
</dbReference>
<reference evidence="9" key="1">
    <citation type="submission" date="2025-08" db="UniProtKB">
        <authorList>
            <consortium name="Ensembl"/>
        </authorList>
    </citation>
    <scope>IDENTIFICATION</scope>
</reference>
<dbReference type="Pfam" id="PF13927">
    <property type="entry name" value="Ig_3"/>
    <property type="match status" value="1"/>
</dbReference>
<evidence type="ECO:0000256" key="3">
    <source>
        <dbReference type="ARBA" id="ARBA00023157"/>
    </source>
</evidence>
<dbReference type="AlphaFoldDB" id="A0A3Q4MP68"/>
<dbReference type="GO" id="GO:0098609">
    <property type="term" value="P:cell-cell adhesion"/>
    <property type="evidence" value="ECO:0007669"/>
    <property type="project" value="TreeGrafter"/>
</dbReference>
<dbReference type="InterPro" id="IPR036179">
    <property type="entry name" value="Ig-like_dom_sf"/>
</dbReference>
<keyword evidence="5" id="KW-0393">Immunoglobulin domain</keyword>
<evidence type="ECO:0000256" key="6">
    <source>
        <dbReference type="SAM" id="MobiDB-lite"/>
    </source>
</evidence>
<evidence type="ECO:0000313" key="9">
    <source>
        <dbReference type="Ensembl" id="ENSNBRP00000015759.1"/>
    </source>
</evidence>
<feature type="region of interest" description="Disordered" evidence="6">
    <location>
        <begin position="588"/>
        <end position="677"/>
    </location>
</feature>
<keyword evidence="4" id="KW-0325">Glycoprotein</keyword>
<dbReference type="CDD" id="cd05898">
    <property type="entry name" value="IgI_5_KIRREL3"/>
    <property type="match status" value="1"/>
</dbReference>
<feature type="compositionally biased region" description="Low complexity" evidence="6">
    <location>
        <begin position="634"/>
        <end position="651"/>
    </location>
</feature>
<evidence type="ECO:0000256" key="2">
    <source>
        <dbReference type="ARBA" id="ARBA00023136"/>
    </source>
</evidence>
<dbReference type="SUPFAM" id="SSF48726">
    <property type="entry name" value="Immunoglobulin"/>
    <property type="match status" value="5"/>
</dbReference>
<dbReference type="SMART" id="SM00408">
    <property type="entry name" value="IGc2"/>
    <property type="match status" value="2"/>
</dbReference>